<reference evidence="1" key="1">
    <citation type="submission" date="2023-04" db="EMBL/GenBank/DDBJ databases">
        <title>The human skin virome in hidradenitis suppurativa patients.</title>
        <authorList>
            <person name="Jansen D."/>
        </authorList>
    </citation>
    <scope>NUCLEOTIDE SEQUENCE</scope>
    <source>
        <strain evidence="1">VC3_JansenPhageC</strain>
    </source>
</reference>
<accession>A0AA50ACC7</accession>
<organism evidence="1">
    <name type="scientific">Staphylococcus phage HS06</name>
    <dbReference type="NCBI Taxonomy" id="3056400"/>
    <lineage>
        <taxon>Viruses</taxon>
    </lineage>
</organism>
<dbReference type="EMBL" id="OQ890314">
    <property type="protein sequence ID" value="WLJ25686.1"/>
    <property type="molecule type" value="Genomic_DNA"/>
</dbReference>
<name>A0AA50ACC7_9VIRU</name>
<protein>
    <submittedName>
        <fullName evidence="1">Uncharacterized protein</fullName>
    </submittedName>
</protein>
<evidence type="ECO:0000313" key="1">
    <source>
        <dbReference type="EMBL" id="WLJ25686.1"/>
    </source>
</evidence>
<proteinExistence type="predicted"/>
<sequence length="32" mass="4170">MIYRGFFLFKTPHFLRTRTKRYQKWYQKTTLI</sequence>